<reference evidence="2 3" key="1">
    <citation type="submission" date="2021-05" db="EMBL/GenBank/DDBJ databases">
        <title>Fusibacter ferrireducens sp. nov., an anaerobic, sulfur- and Fe-reducing bacterium isolated from the mangrove sediment.</title>
        <authorList>
            <person name="Qiu D."/>
        </authorList>
    </citation>
    <scope>NUCLEOTIDE SEQUENCE [LARGE SCALE GENOMIC DNA]</scope>
    <source>
        <strain evidence="2 3">DSM 12116</strain>
    </source>
</reference>
<protein>
    <recommendedName>
        <fullName evidence="4">Cardiolipin synthase N-terminal domain-containing protein</fullName>
    </recommendedName>
</protein>
<name>A0ABS5PL77_9FIRM</name>
<keyword evidence="1" id="KW-0472">Membrane</keyword>
<evidence type="ECO:0000256" key="1">
    <source>
        <dbReference type="SAM" id="Phobius"/>
    </source>
</evidence>
<evidence type="ECO:0000313" key="3">
    <source>
        <dbReference type="Proteomes" id="UP000746471"/>
    </source>
</evidence>
<proteinExistence type="predicted"/>
<keyword evidence="1" id="KW-1133">Transmembrane helix</keyword>
<evidence type="ECO:0000313" key="2">
    <source>
        <dbReference type="EMBL" id="MBS7525914.1"/>
    </source>
</evidence>
<comment type="caution">
    <text evidence="2">The sequence shown here is derived from an EMBL/GenBank/DDBJ whole genome shotgun (WGS) entry which is preliminary data.</text>
</comment>
<feature type="transmembrane region" description="Helical" evidence="1">
    <location>
        <begin position="87"/>
        <end position="105"/>
    </location>
</feature>
<feature type="transmembrane region" description="Helical" evidence="1">
    <location>
        <begin position="12"/>
        <end position="30"/>
    </location>
</feature>
<gene>
    <name evidence="2" type="ORF">KHM83_04385</name>
</gene>
<dbReference type="RefSeq" id="WP_213235700.1">
    <property type="nucleotide sequence ID" value="NZ_JAHBCL010000006.1"/>
</dbReference>
<accession>A0ABS5PL77</accession>
<dbReference type="EMBL" id="JAHBCL010000006">
    <property type="protein sequence ID" value="MBS7525914.1"/>
    <property type="molecule type" value="Genomic_DNA"/>
</dbReference>
<dbReference type="Proteomes" id="UP000746471">
    <property type="component" value="Unassembled WGS sequence"/>
</dbReference>
<keyword evidence="3" id="KW-1185">Reference proteome</keyword>
<sequence>MRSTFKANVLRFASFVPSVIVIISMVFIYGRRLLGISQQPVETMFQGILSYWLVLLLFSIFIVMALMVAFVFHAVVFNKKISSLQKLIWVIVLWVLNVIAIPIYYMKYLDNDHTI</sequence>
<feature type="transmembrane region" description="Helical" evidence="1">
    <location>
        <begin position="50"/>
        <end position="75"/>
    </location>
</feature>
<keyword evidence="1" id="KW-0812">Transmembrane</keyword>
<organism evidence="2 3">
    <name type="scientific">Fusibacter paucivorans</name>
    <dbReference type="NCBI Taxonomy" id="76009"/>
    <lineage>
        <taxon>Bacteria</taxon>
        <taxon>Bacillati</taxon>
        <taxon>Bacillota</taxon>
        <taxon>Clostridia</taxon>
        <taxon>Eubacteriales</taxon>
        <taxon>Eubacteriales Family XII. Incertae Sedis</taxon>
        <taxon>Fusibacter</taxon>
    </lineage>
</organism>
<evidence type="ECO:0008006" key="4">
    <source>
        <dbReference type="Google" id="ProtNLM"/>
    </source>
</evidence>